<sequence>MLLLALFFGLAAAHLEYVLERPCDREWGNSYVCSSVRSTVGKIMVPQRRIIIARPRLAVQKPCCPRVLEHNAPQYNVETKVAAPVYILPKHGPVMNKGQELTKPKEILREQPVVLRPARLILRQPALYRHLPIIFPSRTAIDRPCFDEYTRENLWI</sequence>
<keyword evidence="1" id="KW-1185">Reference proteome</keyword>
<organism evidence="1 2">
    <name type="scientific">Syphacia muris</name>
    <dbReference type="NCBI Taxonomy" id="451379"/>
    <lineage>
        <taxon>Eukaryota</taxon>
        <taxon>Metazoa</taxon>
        <taxon>Ecdysozoa</taxon>
        <taxon>Nematoda</taxon>
        <taxon>Chromadorea</taxon>
        <taxon>Rhabditida</taxon>
        <taxon>Spirurina</taxon>
        <taxon>Oxyuridomorpha</taxon>
        <taxon>Oxyuroidea</taxon>
        <taxon>Oxyuridae</taxon>
        <taxon>Syphacia</taxon>
    </lineage>
</organism>
<dbReference type="AlphaFoldDB" id="A0A0N5AJ23"/>
<reference evidence="2" key="1">
    <citation type="submission" date="2017-02" db="UniProtKB">
        <authorList>
            <consortium name="WormBaseParasite"/>
        </authorList>
    </citation>
    <scope>IDENTIFICATION</scope>
</reference>
<protein>
    <submittedName>
        <fullName evidence="2">Secreted protein</fullName>
    </submittedName>
</protein>
<evidence type="ECO:0000313" key="1">
    <source>
        <dbReference type="Proteomes" id="UP000046393"/>
    </source>
</evidence>
<dbReference type="WBParaSite" id="SMUV_0000444101-mRNA-1">
    <property type="protein sequence ID" value="SMUV_0000444101-mRNA-1"/>
    <property type="gene ID" value="SMUV_0000444101"/>
</dbReference>
<dbReference type="Proteomes" id="UP000046393">
    <property type="component" value="Unplaced"/>
</dbReference>
<proteinExistence type="predicted"/>
<evidence type="ECO:0000313" key="2">
    <source>
        <dbReference type="WBParaSite" id="SMUV_0000444101-mRNA-1"/>
    </source>
</evidence>
<accession>A0A0N5AJ23</accession>
<name>A0A0N5AJ23_9BILA</name>